<dbReference type="InterPro" id="IPR051454">
    <property type="entry name" value="RNA/ubiquinone_mod_enzymes"/>
</dbReference>
<proteinExistence type="predicted"/>
<keyword evidence="3" id="KW-1185">Reference proteome</keyword>
<keyword evidence="2" id="KW-0645">Protease</keyword>
<keyword evidence="2" id="KW-0378">Hydrolase</keyword>
<accession>A0A0P9CP75</accession>
<dbReference type="GO" id="GO:0006508">
    <property type="term" value="P:proteolysis"/>
    <property type="evidence" value="ECO:0007669"/>
    <property type="project" value="UniProtKB-KW"/>
</dbReference>
<name>A0A0P9CP75_9CHLR</name>
<feature type="non-terminal residue" evidence="2">
    <location>
        <position position="218"/>
    </location>
</feature>
<sequence>VVRGRPPRHRGVLVGRVARVLPDAIIIAPEPSADAAPLKPGDGLVFDAAGWRSPEEREEGGHVYGVLPARGGQLELRFGAGAISSARIRPGDWVWRTHDPDLDRAARPFTEAGAPVAKQPVRVRATAHAGQPLELVWELEERPDACVTVCSDAPLAVSQNRPLDVSFLREQLGRLGNTPYELAELTLDAQGSPFAPSSLLNNLRRAAVEQLQALQSQP</sequence>
<dbReference type="AlphaFoldDB" id="A0A0P9CP75"/>
<feature type="non-terminal residue" evidence="2">
    <location>
        <position position="1"/>
    </location>
</feature>
<reference evidence="2 3" key="1">
    <citation type="submission" date="2015-09" db="EMBL/GenBank/DDBJ databases">
        <title>Draft genome sequence of Kouleothrix aurantiaca JCM 19913.</title>
        <authorList>
            <person name="Hemp J."/>
        </authorList>
    </citation>
    <scope>NUCLEOTIDE SEQUENCE [LARGE SCALE GENOMIC DNA]</scope>
    <source>
        <strain evidence="2 3">COM-B</strain>
    </source>
</reference>
<evidence type="ECO:0000259" key="1">
    <source>
        <dbReference type="Pfam" id="PF12392"/>
    </source>
</evidence>
<dbReference type="InterPro" id="IPR020988">
    <property type="entry name" value="Pept_U32_collagenase"/>
</dbReference>
<dbReference type="PANTHER" id="PTHR30217:SF10">
    <property type="entry name" value="23S RRNA 5-HYDROXYCYTIDINE C2501 SYNTHASE"/>
    <property type="match status" value="1"/>
</dbReference>
<dbReference type="GO" id="GO:0008233">
    <property type="term" value="F:peptidase activity"/>
    <property type="evidence" value="ECO:0007669"/>
    <property type="project" value="UniProtKB-KW"/>
</dbReference>
<dbReference type="PANTHER" id="PTHR30217">
    <property type="entry name" value="PEPTIDASE U32 FAMILY"/>
    <property type="match status" value="1"/>
</dbReference>
<dbReference type="EMBL" id="LJCR01003270">
    <property type="protein sequence ID" value="KPV47754.1"/>
    <property type="molecule type" value="Genomic_DNA"/>
</dbReference>
<organism evidence="2 3">
    <name type="scientific">Kouleothrix aurantiaca</name>
    <dbReference type="NCBI Taxonomy" id="186479"/>
    <lineage>
        <taxon>Bacteria</taxon>
        <taxon>Bacillati</taxon>
        <taxon>Chloroflexota</taxon>
        <taxon>Chloroflexia</taxon>
        <taxon>Chloroflexales</taxon>
        <taxon>Roseiflexineae</taxon>
        <taxon>Roseiflexaceae</taxon>
        <taxon>Kouleothrix</taxon>
    </lineage>
</organism>
<evidence type="ECO:0000313" key="3">
    <source>
        <dbReference type="Proteomes" id="UP000050509"/>
    </source>
</evidence>
<evidence type="ECO:0000313" key="2">
    <source>
        <dbReference type="EMBL" id="KPV47754.1"/>
    </source>
</evidence>
<comment type="caution">
    <text evidence="2">The sequence shown here is derived from an EMBL/GenBank/DDBJ whole genome shotgun (WGS) entry which is preliminary data.</text>
</comment>
<dbReference type="Proteomes" id="UP000050509">
    <property type="component" value="Unassembled WGS sequence"/>
</dbReference>
<protein>
    <submittedName>
        <fullName evidence="2">Protease</fullName>
    </submittedName>
</protein>
<gene>
    <name evidence="2" type="ORF">SE17_41760</name>
</gene>
<dbReference type="Pfam" id="PF12392">
    <property type="entry name" value="DUF3656"/>
    <property type="match status" value="1"/>
</dbReference>
<feature type="domain" description="Peptidase U32 collagenase" evidence="1">
    <location>
        <begin position="94"/>
        <end position="214"/>
    </location>
</feature>